<evidence type="ECO:0000313" key="2">
    <source>
        <dbReference type="EMBL" id="GBM04656.1"/>
    </source>
</evidence>
<keyword evidence="1" id="KW-1133">Transmembrane helix</keyword>
<comment type="caution">
    <text evidence="2">The sequence shown here is derived from an EMBL/GenBank/DDBJ whole genome shotgun (WGS) entry which is preliminary data.</text>
</comment>
<sequence>MSGMDRDDHYFRPLPRRRSYLDFRQNVVNTFACFSIVPFCLPADSCSRLFVWLLGTGMYAGIPSCVAFLASSSAASLPRVYDVSSNPSKFGVGRFQ</sequence>
<evidence type="ECO:0000256" key="1">
    <source>
        <dbReference type="SAM" id="Phobius"/>
    </source>
</evidence>
<keyword evidence="3" id="KW-1185">Reference proteome</keyword>
<gene>
    <name evidence="2" type="ORF">AVEN_75608_1</name>
</gene>
<proteinExistence type="predicted"/>
<dbReference type="AlphaFoldDB" id="A0A4Y2CL55"/>
<keyword evidence="1" id="KW-0472">Membrane</keyword>
<keyword evidence="1" id="KW-0812">Transmembrane</keyword>
<evidence type="ECO:0000313" key="3">
    <source>
        <dbReference type="Proteomes" id="UP000499080"/>
    </source>
</evidence>
<reference evidence="2 3" key="1">
    <citation type="journal article" date="2019" name="Sci. Rep.">
        <title>Orb-weaving spider Araneus ventricosus genome elucidates the spidroin gene catalogue.</title>
        <authorList>
            <person name="Kono N."/>
            <person name="Nakamura H."/>
            <person name="Ohtoshi R."/>
            <person name="Moran D.A.P."/>
            <person name="Shinohara A."/>
            <person name="Yoshida Y."/>
            <person name="Fujiwara M."/>
            <person name="Mori M."/>
            <person name="Tomita M."/>
            <person name="Arakawa K."/>
        </authorList>
    </citation>
    <scope>NUCLEOTIDE SEQUENCE [LARGE SCALE GENOMIC DNA]</scope>
</reference>
<protein>
    <submittedName>
        <fullName evidence="2">Uncharacterized protein</fullName>
    </submittedName>
</protein>
<dbReference type="EMBL" id="BGPR01000205">
    <property type="protein sequence ID" value="GBM04656.1"/>
    <property type="molecule type" value="Genomic_DNA"/>
</dbReference>
<name>A0A4Y2CL55_ARAVE</name>
<dbReference type="Proteomes" id="UP000499080">
    <property type="component" value="Unassembled WGS sequence"/>
</dbReference>
<accession>A0A4Y2CL55</accession>
<organism evidence="2 3">
    <name type="scientific">Araneus ventricosus</name>
    <name type="common">Orbweaver spider</name>
    <name type="synonym">Epeira ventricosa</name>
    <dbReference type="NCBI Taxonomy" id="182803"/>
    <lineage>
        <taxon>Eukaryota</taxon>
        <taxon>Metazoa</taxon>
        <taxon>Ecdysozoa</taxon>
        <taxon>Arthropoda</taxon>
        <taxon>Chelicerata</taxon>
        <taxon>Arachnida</taxon>
        <taxon>Araneae</taxon>
        <taxon>Araneomorphae</taxon>
        <taxon>Entelegynae</taxon>
        <taxon>Araneoidea</taxon>
        <taxon>Araneidae</taxon>
        <taxon>Araneus</taxon>
    </lineage>
</organism>
<feature type="transmembrane region" description="Helical" evidence="1">
    <location>
        <begin position="49"/>
        <end position="70"/>
    </location>
</feature>